<feature type="compositionally biased region" description="Basic and acidic residues" evidence="1">
    <location>
        <begin position="152"/>
        <end position="165"/>
    </location>
</feature>
<feature type="compositionally biased region" description="Low complexity" evidence="1">
    <location>
        <begin position="109"/>
        <end position="121"/>
    </location>
</feature>
<evidence type="ECO:0000256" key="1">
    <source>
        <dbReference type="SAM" id="MobiDB-lite"/>
    </source>
</evidence>
<feature type="domain" description="TonB C-terminal" evidence="2">
    <location>
        <begin position="405"/>
        <end position="452"/>
    </location>
</feature>
<feature type="compositionally biased region" description="Basic and acidic residues" evidence="1">
    <location>
        <begin position="250"/>
        <end position="275"/>
    </location>
</feature>
<accession>A0A7Y2JZ27</accession>
<dbReference type="Gene3D" id="3.30.1150.10">
    <property type="match status" value="1"/>
</dbReference>
<evidence type="ECO:0000313" key="3">
    <source>
        <dbReference type="EMBL" id="NNG23393.1"/>
    </source>
</evidence>
<protein>
    <recommendedName>
        <fullName evidence="2">TonB C-terminal domain-containing protein</fullName>
    </recommendedName>
</protein>
<dbReference type="SUPFAM" id="SSF74653">
    <property type="entry name" value="TolA/TonB C-terminal domain"/>
    <property type="match status" value="1"/>
</dbReference>
<name>A0A7Y2JZ27_9BURK</name>
<feature type="compositionally biased region" description="Low complexity" evidence="1">
    <location>
        <begin position="142"/>
        <end position="151"/>
    </location>
</feature>
<evidence type="ECO:0000313" key="4">
    <source>
        <dbReference type="Proteomes" id="UP000533905"/>
    </source>
</evidence>
<comment type="caution">
    <text evidence="3">The sequence shown here is derived from an EMBL/GenBank/DDBJ whole genome shotgun (WGS) entry which is preliminary data.</text>
</comment>
<feature type="compositionally biased region" description="Low complexity" evidence="1">
    <location>
        <begin position="276"/>
        <end position="292"/>
    </location>
</feature>
<dbReference type="RefSeq" id="WP_171083915.1">
    <property type="nucleotide sequence ID" value="NZ_JABAIV010000003.1"/>
</dbReference>
<dbReference type="GO" id="GO:0055085">
    <property type="term" value="P:transmembrane transport"/>
    <property type="evidence" value="ECO:0007669"/>
    <property type="project" value="InterPro"/>
</dbReference>
<dbReference type="InterPro" id="IPR037682">
    <property type="entry name" value="TonB_C"/>
</dbReference>
<dbReference type="Proteomes" id="UP000533905">
    <property type="component" value="Unassembled WGS sequence"/>
</dbReference>
<sequence>MPSVTTPVIAAEARPDSAFTVPLPEVDPPLERLLADAATEPEAEASLHEEEQAQEPQNSAPAALIREADRLQAEASRLAAEAAELRLARERERLAAEQGAAEARRAQERLTQQQAEQQARQQLEKRATEELLARERLAAQQGEQQLAQQARVEQEPARLRAENERQLSTNEAAAQRRREQEALARHAEQRRVEETAAREAQLLERQHLEEFQRRIAEQLAQREREEALRLAQEQGERERLEELARRRLAEERARRDADERAEAERLAQQRAREAARQAAVAPARSDAALPGPDGQGGPGPAIGQGAGPGAGPGTGAGPRRPAAGALAGGVGSRARELLRGVTIPSVEPPARVHQQADPRRVVAGGAERDAPLRLYVDSVRQKLERNAVLGGARFASREVRIDPLVSLSLRSDGSIDEVTIVRSSGRPDMDDAVRRFVRLNARYSAFPPNVAARFDVIEIRRVWAFADGLKLMEELR</sequence>
<reference evidence="3 4" key="1">
    <citation type="submission" date="2020-04" db="EMBL/GenBank/DDBJ databases">
        <title>Massilia sp. nov., a cold adapted bacteria isolated from Arctic soil.</title>
        <authorList>
            <person name="Son J."/>
            <person name="Ka J.-O."/>
        </authorList>
    </citation>
    <scope>NUCLEOTIDE SEQUENCE [LARGE SCALE GENOMIC DNA]</scope>
    <source>
        <strain evidence="3 4">ML15P13</strain>
    </source>
</reference>
<gene>
    <name evidence="3" type="ORF">HGB41_10345</name>
</gene>
<dbReference type="Pfam" id="PF03544">
    <property type="entry name" value="TonB_C"/>
    <property type="match status" value="1"/>
</dbReference>
<organism evidence="3 4">
    <name type="scientific">Telluria aromaticivorans</name>
    <dbReference type="NCBI Taxonomy" id="2725995"/>
    <lineage>
        <taxon>Bacteria</taxon>
        <taxon>Pseudomonadati</taxon>
        <taxon>Pseudomonadota</taxon>
        <taxon>Betaproteobacteria</taxon>
        <taxon>Burkholderiales</taxon>
        <taxon>Oxalobacteraceae</taxon>
        <taxon>Telluria group</taxon>
        <taxon>Telluria</taxon>
    </lineage>
</organism>
<proteinExistence type="predicted"/>
<dbReference type="EMBL" id="JABAIV010000003">
    <property type="protein sequence ID" value="NNG23393.1"/>
    <property type="molecule type" value="Genomic_DNA"/>
</dbReference>
<keyword evidence="4" id="KW-1185">Reference proteome</keyword>
<feature type="compositionally biased region" description="Gly residues" evidence="1">
    <location>
        <begin position="293"/>
        <end position="316"/>
    </location>
</feature>
<dbReference type="AlphaFoldDB" id="A0A7Y2JZ27"/>
<feature type="compositionally biased region" description="Basic and acidic residues" evidence="1">
    <location>
        <begin position="174"/>
        <end position="195"/>
    </location>
</feature>
<evidence type="ECO:0000259" key="2">
    <source>
        <dbReference type="Pfam" id="PF03544"/>
    </source>
</evidence>
<feature type="region of interest" description="Disordered" evidence="1">
    <location>
        <begin position="142"/>
        <end position="195"/>
    </location>
</feature>
<feature type="region of interest" description="Disordered" evidence="1">
    <location>
        <begin position="250"/>
        <end position="328"/>
    </location>
</feature>
<feature type="region of interest" description="Disordered" evidence="1">
    <location>
        <begin position="93"/>
        <end position="127"/>
    </location>
</feature>
<feature type="region of interest" description="Disordered" evidence="1">
    <location>
        <begin position="32"/>
        <end position="62"/>
    </location>
</feature>